<organism evidence="2 3">
    <name type="scientific">Octopus vulgaris</name>
    <name type="common">Common octopus</name>
    <dbReference type="NCBI Taxonomy" id="6645"/>
    <lineage>
        <taxon>Eukaryota</taxon>
        <taxon>Metazoa</taxon>
        <taxon>Spiralia</taxon>
        <taxon>Lophotrochozoa</taxon>
        <taxon>Mollusca</taxon>
        <taxon>Cephalopoda</taxon>
        <taxon>Coleoidea</taxon>
        <taxon>Octopodiformes</taxon>
        <taxon>Octopoda</taxon>
        <taxon>Incirrata</taxon>
        <taxon>Octopodidae</taxon>
        <taxon>Octopus</taxon>
    </lineage>
</organism>
<proteinExistence type="predicted"/>
<dbReference type="EMBL" id="OX597830">
    <property type="protein sequence ID" value="CAI9735037.1"/>
    <property type="molecule type" value="Genomic_DNA"/>
</dbReference>
<keyword evidence="3" id="KW-1185">Reference proteome</keyword>
<keyword evidence="1" id="KW-0732">Signal</keyword>
<dbReference type="AlphaFoldDB" id="A0AA36FEV9"/>
<feature type="signal peptide" evidence="1">
    <location>
        <begin position="1"/>
        <end position="20"/>
    </location>
</feature>
<evidence type="ECO:0000313" key="3">
    <source>
        <dbReference type="Proteomes" id="UP001162480"/>
    </source>
</evidence>
<protein>
    <submittedName>
        <fullName evidence="2">Uncharacterized protein</fullName>
    </submittedName>
</protein>
<feature type="chain" id="PRO_5041300257" evidence="1">
    <location>
        <begin position="21"/>
        <end position="119"/>
    </location>
</feature>
<sequence>MLVKLKTILVLIVLDITGNANTVANASHVGVDDGDAIGIVNYCSATNVANLENAGFAGNGGDAICVANHDGVGDVDNSVDVSGATNDGAVVSDANGYYVGIIDNDCNASGVANNDGDVC</sequence>
<evidence type="ECO:0000256" key="1">
    <source>
        <dbReference type="SAM" id="SignalP"/>
    </source>
</evidence>
<gene>
    <name evidence="2" type="ORF">OCTVUL_1B015394</name>
</gene>
<accession>A0AA36FEV9</accession>
<reference evidence="2" key="1">
    <citation type="submission" date="2023-08" db="EMBL/GenBank/DDBJ databases">
        <authorList>
            <person name="Alioto T."/>
            <person name="Alioto T."/>
            <person name="Gomez Garrido J."/>
        </authorList>
    </citation>
    <scope>NUCLEOTIDE SEQUENCE</scope>
</reference>
<dbReference type="Proteomes" id="UP001162480">
    <property type="component" value="Chromosome 17"/>
</dbReference>
<name>A0AA36FEV9_OCTVU</name>
<evidence type="ECO:0000313" key="2">
    <source>
        <dbReference type="EMBL" id="CAI9735037.1"/>
    </source>
</evidence>